<evidence type="ECO:0000313" key="2">
    <source>
        <dbReference type="Proteomes" id="UP000823775"/>
    </source>
</evidence>
<proteinExistence type="predicted"/>
<reference evidence="1 2" key="1">
    <citation type="journal article" date="2021" name="BMC Genomics">
        <title>Datura genome reveals duplications of psychoactive alkaloid biosynthetic genes and high mutation rate following tissue culture.</title>
        <authorList>
            <person name="Rajewski A."/>
            <person name="Carter-House D."/>
            <person name="Stajich J."/>
            <person name="Litt A."/>
        </authorList>
    </citation>
    <scope>NUCLEOTIDE SEQUENCE [LARGE SCALE GENOMIC DNA]</scope>
    <source>
        <strain evidence="1">AR-01</strain>
    </source>
</reference>
<dbReference type="Proteomes" id="UP000823775">
    <property type="component" value="Unassembled WGS sequence"/>
</dbReference>
<accession>A0ABS8RI60</accession>
<protein>
    <recommendedName>
        <fullName evidence="3">Secreted protein</fullName>
    </recommendedName>
</protein>
<sequence length="72" mass="7871">MIVKRCKSCMLAVAVVVPQNARCKSGMLVVRCKVSAVAVQVVHVVAAPQQSGRAQHAFLQCVRHAFWTVPRD</sequence>
<keyword evidence="2" id="KW-1185">Reference proteome</keyword>
<organism evidence="1 2">
    <name type="scientific">Datura stramonium</name>
    <name type="common">Jimsonweed</name>
    <name type="synonym">Common thornapple</name>
    <dbReference type="NCBI Taxonomy" id="4076"/>
    <lineage>
        <taxon>Eukaryota</taxon>
        <taxon>Viridiplantae</taxon>
        <taxon>Streptophyta</taxon>
        <taxon>Embryophyta</taxon>
        <taxon>Tracheophyta</taxon>
        <taxon>Spermatophyta</taxon>
        <taxon>Magnoliopsida</taxon>
        <taxon>eudicotyledons</taxon>
        <taxon>Gunneridae</taxon>
        <taxon>Pentapetalae</taxon>
        <taxon>asterids</taxon>
        <taxon>lamiids</taxon>
        <taxon>Solanales</taxon>
        <taxon>Solanaceae</taxon>
        <taxon>Solanoideae</taxon>
        <taxon>Datureae</taxon>
        <taxon>Datura</taxon>
    </lineage>
</organism>
<dbReference type="EMBL" id="JACEIK010000015">
    <property type="protein sequence ID" value="MCD7446508.1"/>
    <property type="molecule type" value="Genomic_DNA"/>
</dbReference>
<name>A0ABS8RI60_DATST</name>
<gene>
    <name evidence="1" type="ORF">HAX54_009189</name>
</gene>
<evidence type="ECO:0008006" key="3">
    <source>
        <dbReference type="Google" id="ProtNLM"/>
    </source>
</evidence>
<comment type="caution">
    <text evidence="1">The sequence shown here is derived from an EMBL/GenBank/DDBJ whole genome shotgun (WGS) entry which is preliminary data.</text>
</comment>
<evidence type="ECO:0000313" key="1">
    <source>
        <dbReference type="EMBL" id="MCD7446508.1"/>
    </source>
</evidence>